<sequence length="168" mass="18151">VRRNSTVSDAPTRLDEYLSSQEGVKMPTKSLPDVNQGSVPQLGTYPVKTILYSQGLPVARRVLPHRLDTTSLAPNAGSQGNGRVQTPATLVHVPGGESQSDVPRLSLAVPRTSSSLGLSLDAPSTRRGSLESLLDCEEILNEYLRGLRRMLATGKHRVSASQQDFFES</sequence>
<comment type="caution">
    <text evidence="2">The sequence shown here is derived from an EMBL/GenBank/DDBJ whole genome shotgun (WGS) entry which is preliminary data.</text>
</comment>
<accession>A0A7J6R9S4</accession>
<dbReference type="Proteomes" id="UP000574390">
    <property type="component" value="Unassembled WGS sequence"/>
</dbReference>
<dbReference type="EMBL" id="JABANM010023889">
    <property type="protein sequence ID" value="KAF4717132.1"/>
    <property type="molecule type" value="Genomic_DNA"/>
</dbReference>
<name>A0A7J6R9S4_PEROL</name>
<feature type="region of interest" description="Disordered" evidence="1">
    <location>
        <begin position="1"/>
        <end position="37"/>
    </location>
</feature>
<evidence type="ECO:0000313" key="2">
    <source>
        <dbReference type="EMBL" id="KAF4717132.1"/>
    </source>
</evidence>
<evidence type="ECO:0000256" key="1">
    <source>
        <dbReference type="SAM" id="MobiDB-lite"/>
    </source>
</evidence>
<feature type="non-terminal residue" evidence="2">
    <location>
        <position position="168"/>
    </location>
</feature>
<protein>
    <submittedName>
        <fullName evidence="2">Uncharacterized protein</fullName>
    </submittedName>
</protein>
<organism evidence="2 3">
    <name type="scientific">Perkinsus olseni</name>
    <name type="common">Perkinsus atlanticus</name>
    <dbReference type="NCBI Taxonomy" id="32597"/>
    <lineage>
        <taxon>Eukaryota</taxon>
        <taxon>Sar</taxon>
        <taxon>Alveolata</taxon>
        <taxon>Perkinsozoa</taxon>
        <taxon>Perkinsea</taxon>
        <taxon>Perkinsida</taxon>
        <taxon>Perkinsidae</taxon>
        <taxon>Perkinsus</taxon>
    </lineage>
</organism>
<proteinExistence type="predicted"/>
<reference evidence="2 3" key="1">
    <citation type="submission" date="2020-04" db="EMBL/GenBank/DDBJ databases">
        <title>Perkinsus olseni comparative genomics.</title>
        <authorList>
            <person name="Bogema D.R."/>
        </authorList>
    </citation>
    <scope>NUCLEOTIDE SEQUENCE [LARGE SCALE GENOMIC DNA]</scope>
    <source>
        <strain evidence="2">ATCC PRA-205</strain>
    </source>
</reference>
<gene>
    <name evidence="2" type="ORF">FOZ62_027858</name>
</gene>
<dbReference type="AlphaFoldDB" id="A0A7J6R9S4"/>
<evidence type="ECO:0000313" key="3">
    <source>
        <dbReference type="Proteomes" id="UP000574390"/>
    </source>
</evidence>